<organism evidence="4 5">
    <name type="scientific">Alteribacillus iranensis</name>
    <dbReference type="NCBI Taxonomy" id="930128"/>
    <lineage>
        <taxon>Bacteria</taxon>
        <taxon>Bacillati</taxon>
        <taxon>Bacillota</taxon>
        <taxon>Bacilli</taxon>
        <taxon>Bacillales</taxon>
        <taxon>Bacillaceae</taxon>
        <taxon>Alteribacillus</taxon>
    </lineage>
</organism>
<dbReference type="PANTHER" id="PTHR43434">
    <property type="entry name" value="PHOSPHOGLYCOLATE PHOSPHATASE"/>
    <property type="match status" value="1"/>
</dbReference>
<keyword evidence="2 3" id="KW-0460">Magnesium</keyword>
<dbReference type="FunFam" id="3.40.50.1000:FF:000022">
    <property type="entry name" value="Phosphoglycolate phosphatase"/>
    <property type="match status" value="1"/>
</dbReference>
<dbReference type="SFLD" id="SFLDG01129">
    <property type="entry name" value="C1.5:_HAD__Beta-PGM__Phosphata"/>
    <property type="match status" value="1"/>
</dbReference>
<dbReference type="InterPro" id="IPR023733">
    <property type="entry name" value="Pyrophosphatase_Ppax"/>
</dbReference>
<feature type="active site" description="Nucleophile" evidence="3">
    <location>
        <position position="9"/>
    </location>
</feature>
<dbReference type="PRINTS" id="PR00413">
    <property type="entry name" value="HADHALOGNASE"/>
</dbReference>
<dbReference type="HAMAP" id="MF_01250">
    <property type="entry name" value="Pyrophosphat_PpaX"/>
    <property type="match status" value="1"/>
</dbReference>
<accession>A0A1I2EL28</accession>
<gene>
    <name evidence="3" type="primary">ppaX</name>
    <name evidence="4" type="ORF">SAMN05192532_10681</name>
</gene>
<dbReference type="NCBIfam" id="NF009804">
    <property type="entry name" value="PRK13288.1"/>
    <property type="match status" value="1"/>
</dbReference>
<dbReference type="RefSeq" id="WP_091662723.1">
    <property type="nucleotide sequence ID" value="NZ_FONT01000006.1"/>
</dbReference>
<dbReference type="Gene3D" id="3.40.50.1000">
    <property type="entry name" value="HAD superfamily/HAD-like"/>
    <property type="match status" value="1"/>
</dbReference>
<dbReference type="OrthoDB" id="9807630at2"/>
<dbReference type="SUPFAM" id="SSF56784">
    <property type="entry name" value="HAD-like"/>
    <property type="match status" value="1"/>
</dbReference>
<dbReference type="InterPro" id="IPR023214">
    <property type="entry name" value="HAD_sf"/>
</dbReference>
<dbReference type="InterPro" id="IPR050155">
    <property type="entry name" value="HAD-like_hydrolase_sf"/>
</dbReference>
<dbReference type="InterPro" id="IPR036412">
    <property type="entry name" value="HAD-like_sf"/>
</dbReference>
<keyword evidence="1 3" id="KW-0378">Hydrolase</keyword>
<evidence type="ECO:0000256" key="3">
    <source>
        <dbReference type="HAMAP-Rule" id="MF_01250"/>
    </source>
</evidence>
<dbReference type="GO" id="GO:0008967">
    <property type="term" value="F:phosphoglycolate phosphatase activity"/>
    <property type="evidence" value="ECO:0007669"/>
    <property type="project" value="TreeGrafter"/>
</dbReference>
<dbReference type="NCBIfam" id="TIGR01509">
    <property type="entry name" value="HAD-SF-IA-v3"/>
    <property type="match status" value="1"/>
</dbReference>
<comment type="catalytic activity">
    <reaction evidence="3">
        <text>diphosphate + H2O = 2 phosphate + H(+)</text>
        <dbReference type="Rhea" id="RHEA:24576"/>
        <dbReference type="ChEBI" id="CHEBI:15377"/>
        <dbReference type="ChEBI" id="CHEBI:15378"/>
        <dbReference type="ChEBI" id="CHEBI:33019"/>
        <dbReference type="ChEBI" id="CHEBI:43474"/>
        <dbReference type="EC" id="3.6.1.1"/>
    </reaction>
</comment>
<dbReference type="PANTHER" id="PTHR43434:SF26">
    <property type="entry name" value="PYROPHOSPHATASE PPAX"/>
    <property type="match status" value="1"/>
</dbReference>
<dbReference type="STRING" id="930128.SAMN05192532_10681"/>
<dbReference type="NCBIfam" id="TIGR01549">
    <property type="entry name" value="HAD-SF-IA-v1"/>
    <property type="match status" value="1"/>
</dbReference>
<dbReference type="EMBL" id="FONT01000006">
    <property type="protein sequence ID" value="SFE93479.1"/>
    <property type="molecule type" value="Genomic_DNA"/>
</dbReference>
<dbReference type="CDD" id="cd02616">
    <property type="entry name" value="HAD_PPase"/>
    <property type="match status" value="1"/>
</dbReference>
<dbReference type="InterPro" id="IPR023198">
    <property type="entry name" value="PGP-like_dom2"/>
</dbReference>
<protein>
    <recommendedName>
        <fullName evidence="3">Pyrophosphatase PpaX</fullName>
        <ecNumber evidence="3">3.6.1.1</ecNumber>
    </recommendedName>
</protein>
<dbReference type="SFLD" id="SFLDG01135">
    <property type="entry name" value="C1.5.6:_HAD__Beta-PGM__Phospha"/>
    <property type="match status" value="1"/>
</dbReference>
<evidence type="ECO:0000313" key="4">
    <source>
        <dbReference type="EMBL" id="SFE93479.1"/>
    </source>
</evidence>
<dbReference type="Pfam" id="PF13419">
    <property type="entry name" value="HAD_2"/>
    <property type="match status" value="1"/>
</dbReference>
<reference evidence="4 5" key="1">
    <citation type="submission" date="2016-10" db="EMBL/GenBank/DDBJ databases">
        <authorList>
            <person name="de Groot N.N."/>
        </authorList>
    </citation>
    <scope>NUCLEOTIDE SEQUENCE [LARGE SCALE GENOMIC DNA]</scope>
    <source>
        <strain evidence="4 5">DSM 23995</strain>
    </source>
</reference>
<dbReference type="EC" id="3.6.1.1" evidence="3"/>
<sequence length="215" mass="23939">MTIDTVLFDLDGTLINTNELIIASFEHVLETYAPGSYNREDIIQFIGPPLDESFRKIDPDRAEEMIELYQKHNLANHTTLLEEYEGVKETVAVLHERGFRLGVVTTKRKKSAHTGLEEAGLLSYFATIITFDDVENVKPHPEPIEKAIQQTGSSPDQTIMVGDSQYDILGGKNAGVKTAGVGWSIKGEDYLRSLEPTIILDTMPDLLDFLGVRTS</sequence>
<dbReference type="AlphaFoldDB" id="A0A1I2EL28"/>
<keyword evidence="5" id="KW-1185">Reference proteome</keyword>
<dbReference type="GO" id="GO:0005829">
    <property type="term" value="C:cytosol"/>
    <property type="evidence" value="ECO:0007669"/>
    <property type="project" value="TreeGrafter"/>
</dbReference>
<proteinExistence type="inferred from homology"/>
<evidence type="ECO:0000256" key="2">
    <source>
        <dbReference type="ARBA" id="ARBA00022842"/>
    </source>
</evidence>
<dbReference type="GO" id="GO:0004427">
    <property type="term" value="F:inorganic diphosphate phosphatase activity"/>
    <property type="evidence" value="ECO:0007669"/>
    <property type="project" value="UniProtKB-UniRule"/>
</dbReference>
<evidence type="ECO:0000313" key="5">
    <source>
        <dbReference type="Proteomes" id="UP000199516"/>
    </source>
</evidence>
<comment type="function">
    <text evidence="3">Hydrolyzes pyrophosphate formed during P-Ser-HPr dephosphorylation by HPrK/P. Might play a role in controlling the intracellular pyrophosphate pool.</text>
</comment>
<evidence type="ECO:0000256" key="1">
    <source>
        <dbReference type="ARBA" id="ARBA00022801"/>
    </source>
</evidence>
<dbReference type="InterPro" id="IPR041492">
    <property type="entry name" value="HAD_2"/>
</dbReference>
<name>A0A1I2EL28_9BACI</name>
<dbReference type="Gene3D" id="1.10.150.240">
    <property type="entry name" value="Putative phosphatase, domain 2"/>
    <property type="match status" value="1"/>
</dbReference>
<dbReference type="InterPro" id="IPR006439">
    <property type="entry name" value="HAD-SF_hydro_IA"/>
</dbReference>
<dbReference type="GO" id="GO:0006281">
    <property type="term" value="P:DNA repair"/>
    <property type="evidence" value="ECO:0007669"/>
    <property type="project" value="TreeGrafter"/>
</dbReference>
<comment type="similarity">
    <text evidence="3">Belongs to the HAD-like hydrolase superfamily. PpaX family.</text>
</comment>
<dbReference type="GO" id="GO:0000287">
    <property type="term" value="F:magnesium ion binding"/>
    <property type="evidence" value="ECO:0007669"/>
    <property type="project" value="UniProtKB-UniRule"/>
</dbReference>
<comment type="cofactor">
    <cofactor evidence="3">
        <name>Mg(2+)</name>
        <dbReference type="ChEBI" id="CHEBI:18420"/>
    </cofactor>
</comment>
<dbReference type="SFLD" id="SFLDS00003">
    <property type="entry name" value="Haloacid_Dehalogenase"/>
    <property type="match status" value="1"/>
</dbReference>
<dbReference type="Proteomes" id="UP000199516">
    <property type="component" value="Unassembled WGS sequence"/>
</dbReference>